<dbReference type="RefSeq" id="WP_131851585.1">
    <property type="nucleotide sequence ID" value="NZ_SKFH01000009.1"/>
</dbReference>
<accession>A0A4R4E2V2</accession>
<sequence length="78" mass="8774">MKYRVEKLSETMCSIKLVPENPSETALLAKPEQEEAFLAHYRQALSKLVHKDATLVGVVNKEHYPGHVLVAYALPEGR</sequence>
<name>A0A4R4E2V2_9BACT</name>
<dbReference type="Proteomes" id="UP000295164">
    <property type="component" value="Unassembled WGS sequence"/>
</dbReference>
<dbReference type="AlphaFoldDB" id="A0A4R4E2V2"/>
<evidence type="ECO:0000313" key="1">
    <source>
        <dbReference type="EMBL" id="TCZ72950.1"/>
    </source>
</evidence>
<organism evidence="1 2">
    <name type="scientific">Flaviaesturariibacter aridisoli</name>
    <dbReference type="NCBI Taxonomy" id="2545761"/>
    <lineage>
        <taxon>Bacteria</taxon>
        <taxon>Pseudomonadati</taxon>
        <taxon>Bacteroidota</taxon>
        <taxon>Chitinophagia</taxon>
        <taxon>Chitinophagales</taxon>
        <taxon>Chitinophagaceae</taxon>
        <taxon>Flaviaestuariibacter</taxon>
    </lineage>
</organism>
<gene>
    <name evidence="1" type="ORF">E0486_07755</name>
</gene>
<dbReference type="EMBL" id="SKFH01000009">
    <property type="protein sequence ID" value="TCZ72950.1"/>
    <property type="molecule type" value="Genomic_DNA"/>
</dbReference>
<reference evidence="1 2" key="1">
    <citation type="submission" date="2019-03" db="EMBL/GenBank/DDBJ databases">
        <authorList>
            <person name="Kim M.K.M."/>
        </authorList>
    </citation>
    <scope>NUCLEOTIDE SEQUENCE [LARGE SCALE GENOMIC DNA]</scope>
    <source>
        <strain evidence="1 2">17J68-15</strain>
    </source>
</reference>
<dbReference type="OrthoDB" id="9871606at2"/>
<comment type="caution">
    <text evidence="1">The sequence shown here is derived from an EMBL/GenBank/DDBJ whole genome shotgun (WGS) entry which is preliminary data.</text>
</comment>
<proteinExistence type="predicted"/>
<keyword evidence="2" id="KW-1185">Reference proteome</keyword>
<protein>
    <submittedName>
        <fullName evidence="1">Uncharacterized protein</fullName>
    </submittedName>
</protein>
<evidence type="ECO:0000313" key="2">
    <source>
        <dbReference type="Proteomes" id="UP000295164"/>
    </source>
</evidence>